<protein>
    <submittedName>
        <fullName evidence="2">Predicted protein</fullName>
    </submittedName>
</protein>
<dbReference type="OMA" id="NDRCMYF"/>
<proteinExistence type="predicted"/>
<evidence type="ECO:0000259" key="1">
    <source>
        <dbReference type="PROSITE" id="PS51725"/>
    </source>
</evidence>
<dbReference type="RefSeq" id="XP_003059074.1">
    <property type="nucleotide sequence ID" value="XM_003059028.1"/>
</dbReference>
<dbReference type="KEGG" id="mpp:MICPUCDRAFT_58533"/>
<dbReference type="PROSITE" id="PS51725">
    <property type="entry name" value="ABM"/>
    <property type="match status" value="1"/>
</dbReference>
<dbReference type="InterPro" id="IPR011008">
    <property type="entry name" value="Dimeric_a/b-barrel"/>
</dbReference>
<gene>
    <name evidence="2" type="ORF">MICPUCDRAFT_58533</name>
</gene>
<evidence type="ECO:0000313" key="2">
    <source>
        <dbReference type="EMBL" id="EEH56206.1"/>
    </source>
</evidence>
<organism evidence="3">
    <name type="scientific">Micromonas pusilla (strain CCMP1545)</name>
    <name type="common">Picoplanktonic green alga</name>
    <dbReference type="NCBI Taxonomy" id="564608"/>
    <lineage>
        <taxon>Eukaryota</taxon>
        <taxon>Viridiplantae</taxon>
        <taxon>Chlorophyta</taxon>
        <taxon>Mamiellophyceae</taxon>
        <taxon>Mamiellales</taxon>
        <taxon>Mamiellaceae</taxon>
        <taxon>Micromonas</taxon>
    </lineage>
</organism>
<evidence type="ECO:0000313" key="3">
    <source>
        <dbReference type="Proteomes" id="UP000001876"/>
    </source>
</evidence>
<dbReference type="AlphaFoldDB" id="C1MTS5"/>
<dbReference type="Pfam" id="PF03992">
    <property type="entry name" value="ABM"/>
    <property type="match status" value="1"/>
</dbReference>
<dbReference type="Gene3D" id="3.30.70.100">
    <property type="match status" value="1"/>
</dbReference>
<dbReference type="EMBL" id="GG663740">
    <property type="protein sequence ID" value="EEH56206.1"/>
    <property type="molecule type" value="Genomic_DNA"/>
</dbReference>
<reference evidence="2 3" key="1">
    <citation type="journal article" date="2009" name="Science">
        <title>Green evolution and dynamic adaptations revealed by genomes of the marine picoeukaryotes Micromonas.</title>
        <authorList>
            <person name="Worden A.Z."/>
            <person name="Lee J.H."/>
            <person name="Mock T."/>
            <person name="Rouze P."/>
            <person name="Simmons M.P."/>
            <person name="Aerts A.L."/>
            <person name="Allen A.E."/>
            <person name="Cuvelier M.L."/>
            <person name="Derelle E."/>
            <person name="Everett M.V."/>
            <person name="Foulon E."/>
            <person name="Grimwood J."/>
            <person name="Gundlach H."/>
            <person name="Henrissat B."/>
            <person name="Napoli C."/>
            <person name="McDonald S.M."/>
            <person name="Parker M.S."/>
            <person name="Rombauts S."/>
            <person name="Salamov A."/>
            <person name="Von Dassow P."/>
            <person name="Badger J.H."/>
            <person name="Coutinho P.M."/>
            <person name="Demir E."/>
            <person name="Dubchak I."/>
            <person name="Gentemann C."/>
            <person name="Eikrem W."/>
            <person name="Gready J.E."/>
            <person name="John U."/>
            <person name="Lanier W."/>
            <person name="Lindquist E.A."/>
            <person name="Lucas S."/>
            <person name="Mayer K.F."/>
            <person name="Moreau H."/>
            <person name="Not F."/>
            <person name="Otillar R."/>
            <person name="Panaud O."/>
            <person name="Pangilinan J."/>
            <person name="Paulsen I."/>
            <person name="Piegu B."/>
            <person name="Poliakov A."/>
            <person name="Robbens S."/>
            <person name="Schmutz J."/>
            <person name="Toulza E."/>
            <person name="Wyss T."/>
            <person name="Zelensky A."/>
            <person name="Zhou K."/>
            <person name="Armbrust E.V."/>
            <person name="Bhattacharya D."/>
            <person name="Goodenough U.W."/>
            <person name="Van de Peer Y."/>
            <person name="Grigoriev I.V."/>
        </authorList>
    </citation>
    <scope>NUCLEOTIDE SEQUENCE [LARGE SCALE GENOMIC DNA]</scope>
    <source>
        <strain evidence="2 3">CCMP1545</strain>
    </source>
</reference>
<dbReference type="GeneID" id="9684810"/>
<accession>C1MTS5</accession>
<feature type="domain" description="ABM" evidence="1">
    <location>
        <begin position="38"/>
        <end position="127"/>
    </location>
</feature>
<dbReference type="OrthoDB" id="10011777at2759"/>
<dbReference type="InterPro" id="IPR007138">
    <property type="entry name" value="ABM_dom"/>
</dbReference>
<keyword evidence="3" id="KW-1185">Reference proteome</keyword>
<dbReference type="Proteomes" id="UP000001876">
    <property type="component" value="Unassembled WGS sequence"/>
</dbReference>
<sequence>MATASRSAFITGRALSRAAPTRARRTAGVVRAAKEGRQSLFVTVTVKEGKMDEYNELIQGHITNCFANDRCMYFDYGIPVDGDPNVVHLYEVYEDEAAYKEHKASAHLKDYVEKAEALTSSTTTMKLLTLAQYGSVNCNYAGECELSGEWD</sequence>
<dbReference type="SUPFAM" id="SSF54909">
    <property type="entry name" value="Dimeric alpha+beta barrel"/>
    <property type="match status" value="1"/>
</dbReference>
<name>C1MTS5_MICPC</name>